<keyword evidence="2 5" id="KW-0808">Transferase</keyword>
<dbReference type="PANTHER" id="PTHR23416:SF23">
    <property type="entry name" value="ACETYLTRANSFERASE C18B11.09C-RELATED"/>
    <property type="match status" value="1"/>
</dbReference>
<keyword evidence="6" id="KW-1185">Reference proteome</keyword>
<dbReference type="Proteomes" id="UP000473525">
    <property type="component" value="Unassembled WGS sequence"/>
</dbReference>
<dbReference type="RefSeq" id="WP_157340100.1">
    <property type="nucleotide sequence ID" value="NZ_WSEK01000004.1"/>
</dbReference>
<dbReference type="InterPro" id="IPR018357">
    <property type="entry name" value="Hexapep_transf_CS"/>
</dbReference>
<organism evidence="5 6">
    <name type="scientific">Nocardioides agri</name>
    <dbReference type="NCBI Taxonomy" id="2682843"/>
    <lineage>
        <taxon>Bacteria</taxon>
        <taxon>Bacillati</taxon>
        <taxon>Actinomycetota</taxon>
        <taxon>Actinomycetes</taxon>
        <taxon>Propionibacteriales</taxon>
        <taxon>Nocardioidaceae</taxon>
        <taxon>Nocardioides</taxon>
    </lineage>
</organism>
<dbReference type="InterPro" id="IPR051159">
    <property type="entry name" value="Hexapeptide_acetyltransf"/>
</dbReference>
<dbReference type="CDD" id="cd03357">
    <property type="entry name" value="LbH_MAT_GAT"/>
    <property type="match status" value="1"/>
</dbReference>
<dbReference type="AlphaFoldDB" id="A0A6L6XQY2"/>
<dbReference type="PANTHER" id="PTHR23416">
    <property type="entry name" value="SIALIC ACID SYNTHASE-RELATED"/>
    <property type="match status" value="1"/>
</dbReference>
<evidence type="ECO:0000256" key="4">
    <source>
        <dbReference type="ARBA" id="ARBA00023315"/>
    </source>
</evidence>
<accession>A0A6L6XQY2</accession>
<dbReference type="EMBL" id="WSEK01000004">
    <property type="protein sequence ID" value="MVQ47995.1"/>
    <property type="molecule type" value="Genomic_DNA"/>
</dbReference>
<comment type="caution">
    <text evidence="5">The sequence shown here is derived from an EMBL/GenBank/DDBJ whole genome shotgun (WGS) entry which is preliminary data.</text>
</comment>
<evidence type="ECO:0000313" key="5">
    <source>
        <dbReference type="EMBL" id="MVQ47995.1"/>
    </source>
</evidence>
<dbReference type="Pfam" id="PF00132">
    <property type="entry name" value="Hexapep"/>
    <property type="match status" value="1"/>
</dbReference>
<evidence type="ECO:0000256" key="2">
    <source>
        <dbReference type="ARBA" id="ARBA00022679"/>
    </source>
</evidence>
<dbReference type="FunFam" id="2.160.10.10:FF:000025">
    <property type="entry name" value="Hexapeptide-repeat containing-acetyltransferase"/>
    <property type="match status" value="1"/>
</dbReference>
<keyword evidence="4" id="KW-0012">Acyltransferase</keyword>
<evidence type="ECO:0000256" key="1">
    <source>
        <dbReference type="ARBA" id="ARBA00007274"/>
    </source>
</evidence>
<proteinExistence type="inferred from homology"/>
<gene>
    <name evidence="5" type="ORF">GON03_02305</name>
</gene>
<name>A0A6L6XQY2_9ACTN</name>
<evidence type="ECO:0000256" key="3">
    <source>
        <dbReference type="ARBA" id="ARBA00022737"/>
    </source>
</evidence>
<dbReference type="GO" id="GO:0005829">
    <property type="term" value="C:cytosol"/>
    <property type="evidence" value="ECO:0007669"/>
    <property type="project" value="TreeGrafter"/>
</dbReference>
<evidence type="ECO:0000313" key="6">
    <source>
        <dbReference type="Proteomes" id="UP000473525"/>
    </source>
</evidence>
<protein>
    <submittedName>
        <fullName evidence="5">Sugar O-acetyltransferase</fullName>
    </submittedName>
</protein>
<reference evidence="5 6" key="1">
    <citation type="submission" date="2019-12" db="EMBL/GenBank/DDBJ databases">
        <authorList>
            <person name="Huq M.A."/>
        </authorList>
    </citation>
    <scope>NUCLEOTIDE SEQUENCE [LARGE SCALE GENOMIC DNA]</scope>
    <source>
        <strain evidence="5 6">MAH-18</strain>
    </source>
</reference>
<dbReference type="SUPFAM" id="SSF51161">
    <property type="entry name" value="Trimeric LpxA-like enzymes"/>
    <property type="match status" value="1"/>
</dbReference>
<dbReference type="GO" id="GO:0008374">
    <property type="term" value="F:O-acyltransferase activity"/>
    <property type="evidence" value="ECO:0007669"/>
    <property type="project" value="TreeGrafter"/>
</dbReference>
<dbReference type="PROSITE" id="PS00101">
    <property type="entry name" value="HEXAPEP_TRANSFERASES"/>
    <property type="match status" value="1"/>
</dbReference>
<keyword evidence="3" id="KW-0677">Repeat</keyword>
<sequence>MRDEQRLPTRSPESRAFAERVQLVMTLTARLNALPFDDLDARRELLSEIFGQPLPESLSVLPPFHCDYGLGVTFGERVFINQGCYFLDLGGITIGDRVLIGPRVTLCTAGHPVEPDERFDFLTHAAIVIEDDVWIGAGATVTPGVTIGRGSVVGAGAVVATDVPPMSLVTGTSLVERRRLGQALPSTP</sequence>
<comment type="similarity">
    <text evidence="1">Belongs to the transferase hexapeptide repeat family.</text>
</comment>
<dbReference type="Gene3D" id="2.160.10.10">
    <property type="entry name" value="Hexapeptide repeat proteins"/>
    <property type="match status" value="1"/>
</dbReference>
<dbReference type="InterPro" id="IPR011004">
    <property type="entry name" value="Trimer_LpxA-like_sf"/>
</dbReference>
<dbReference type="InterPro" id="IPR001451">
    <property type="entry name" value="Hexapep"/>
</dbReference>